<dbReference type="EMBL" id="JBEPMM010000021">
    <property type="protein sequence ID" value="MET3695037.1"/>
    <property type="molecule type" value="Genomic_DNA"/>
</dbReference>
<dbReference type="Gene3D" id="3.40.50.12780">
    <property type="entry name" value="N-terminal domain of ligase-like"/>
    <property type="match status" value="1"/>
</dbReference>
<evidence type="ECO:0000259" key="3">
    <source>
        <dbReference type="Pfam" id="PF00501"/>
    </source>
</evidence>
<dbReference type="GO" id="GO:0016874">
    <property type="term" value="F:ligase activity"/>
    <property type="evidence" value="ECO:0007669"/>
    <property type="project" value="UniProtKB-KW"/>
</dbReference>
<dbReference type="SUPFAM" id="SSF56801">
    <property type="entry name" value="Acetyl-CoA synthetase-like"/>
    <property type="match status" value="1"/>
</dbReference>
<accession>A0ABV2LB09</accession>
<dbReference type="InterPro" id="IPR000873">
    <property type="entry name" value="AMP-dep_synth/lig_dom"/>
</dbReference>
<dbReference type="Gene3D" id="3.30.300.30">
    <property type="match status" value="1"/>
</dbReference>
<evidence type="ECO:0000256" key="2">
    <source>
        <dbReference type="SAM" id="MobiDB-lite"/>
    </source>
</evidence>
<organism evidence="4 5">
    <name type="scientific">Methylobacterium goesingense</name>
    <dbReference type="NCBI Taxonomy" id="243690"/>
    <lineage>
        <taxon>Bacteria</taxon>
        <taxon>Pseudomonadati</taxon>
        <taxon>Pseudomonadota</taxon>
        <taxon>Alphaproteobacteria</taxon>
        <taxon>Hyphomicrobiales</taxon>
        <taxon>Methylobacteriaceae</taxon>
        <taxon>Methylobacterium</taxon>
    </lineage>
</organism>
<dbReference type="Pfam" id="PF00501">
    <property type="entry name" value="AMP-binding"/>
    <property type="match status" value="1"/>
</dbReference>
<gene>
    <name evidence="4" type="ORF">ABID43_004602</name>
</gene>
<keyword evidence="5" id="KW-1185">Reference proteome</keyword>
<sequence length="611" mass="64327">MHWADSPSGTGGLGTTPAALEFPAGDSAATERPGTGTTLIGRLERHAALSPERPCLVHHQGGRYAVMTYSDIHALAGQVAGILAGTLAGAVTGASGEAPAAGGSSNVVLLFLRHHPLQLPAYLGTMMAGLVPSFMAFPTPKQDPAHYWASHAELVARIRPALVITYPEIAPELEALCAGLPTRILLIDDLAAGGPPAGTVAPAPQDTALLQHSSGTTGLKKGVVLTFGQIEAQATAYAPTIALGPGSTVVSWLPYYHDMGLFTAFLIPLTVGATIVSMDAFEWVARPASLFETIERFQGTHCWLPNFAFQHLVNTVPSAESGASAYRLESMVRFVSCSEPVKAASLSAFTRAFAGFGIGPGHMSACYAMAETGFAVSQSDPSRHDPVRWYAAEALATQGRAVAVSADHPGARALVSNGAPIAGVEVRIIPAPEGEGAGGPPRGAVVGEIAVRGRIVFSGYDRDEAATAKAFLDGWYRTGDIGFLDEGELFVSGRIKDVIIVHGRNYFAHDIEEIVSGIAGVIPGRAVAVGVTNEAVGSEDVVVLAESRLEAEEEARALRRAVKRLVFDRLELTVRSVHLVRPGWLTKTSSGKISRSENLARHRAEHRDNRD</sequence>
<evidence type="ECO:0000256" key="1">
    <source>
        <dbReference type="ARBA" id="ARBA00006432"/>
    </source>
</evidence>
<protein>
    <submittedName>
        <fullName evidence="4">Acyl-CoA synthetase (AMP-forming)/AMP-acid ligase II</fullName>
    </submittedName>
</protein>
<keyword evidence="4" id="KW-0436">Ligase</keyword>
<dbReference type="RefSeq" id="WP_238282471.1">
    <property type="nucleotide sequence ID" value="NZ_BPQL01000175.1"/>
</dbReference>
<dbReference type="Proteomes" id="UP001549145">
    <property type="component" value="Unassembled WGS sequence"/>
</dbReference>
<comment type="caution">
    <text evidence="4">The sequence shown here is derived from an EMBL/GenBank/DDBJ whole genome shotgun (WGS) entry which is preliminary data.</text>
</comment>
<name>A0ABV2LB09_9HYPH</name>
<feature type="domain" description="AMP-dependent synthetase/ligase" evidence="3">
    <location>
        <begin position="43"/>
        <end position="460"/>
    </location>
</feature>
<feature type="region of interest" description="Disordered" evidence="2">
    <location>
        <begin position="1"/>
        <end position="34"/>
    </location>
</feature>
<evidence type="ECO:0000313" key="5">
    <source>
        <dbReference type="Proteomes" id="UP001549145"/>
    </source>
</evidence>
<dbReference type="PANTHER" id="PTHR22754:SF32">
    <property type="entry name" value="DISCO-INTERACTING PROTEIN 2"/>
    <property type="match status" value="1"/>
</dbReference>
<dbReference type="InterPro" id="IPR042099">
    <property type="entry name" value="ANL_N_sf"/>
</dbReference>
<evidence type="ECO:0000313" key="4">
    <source>
        <dbReference type="EMBL" id="MET3695037.1"/>
    </source>
</evidence>
<dbReference type="InterPro" id="IPR045851">
    <property type="entry name" value="AMP-bd_C_sf"/>
</dbReference>
<proteinExistence type="inferred from homology"/>
<reference evidence="4 5" key="1">
    <citation type="submission" date="2024-06" db="EMBL/GenBank/DDBJ databases">
        <title>Genomic Encyclopedia of Type Strains, Phase IV (KMG-IV): sequencing the most valuable type-strain genomes for metagenomic binning, comparative biology and taxonomic classification.</title>
        <authorList>
            <person name="Goeker M."/>
        </authorList>
    </citation>
    <scope>NUCLEOTIDE SEQUENCE [LARGE SCALE GENOMIC DNA]</scope>
    <source>
        <strain evidence="4 5">DSM 21331</strain>
    </source>
</reference>
<comment type="similarity">
    <text evidence="1">Belongs to the ATP-dependent AMP-binding enzyme family.</text>
</comment>
<dbReference type="PANTHER" id="PTHR22754">
    <property type="entry name" value="DISCO-INTERACTING PROTEIN 2 DIP2 -RELATED"/>
    <property type="match status" value="1"/>
</dbReference>